<protein>
    <submittedName>
        <fullName evidence="8">Peptidase family M48</fullName>
    </submittedName>
</protein>
<dbReference type="GO" id="GO:0046872">
    <property type="term" value="F:metal ion binding"/>
    <property type="evidence" value="ECO:0007669"/>
    <property type="project" value="UniProtKB-KW"/>
</dbReference>
<evidence type="ECO:0000313" key="9">
    <source>
        <dbReference type="EMBL" id="VFK69255.1"/>
    </source>
</evidence>
<name>A0A451A2Z7_9GAMM</name>
<comment type="similarity">
    <text evidence="6">Belongs to the peptidase M48 family.</text>
</comment>
<evidence type="ECO:0000256" key="5">
    <source>
        <dbReference type="ARBA" id="ARBA00023049"/>
    </source>
</evidence>
<evidence type="ECO:0000256" key="4">
    <source>
        <dbReference type="ARBA" id="ARBA00022833"/>
    </source>
</evidence>
<dbReference type="GO" id="GO:0004222">
    <property type="term" value="F:metalloendopeptidase activity"/>
    <property type="evidence" value="ECO:0007669"/>
    <property type="project" value="InterPro"/>
</dbReference>
<keyword evidence="3 6" id="KW-0378">Hydrolase</keyword>
<dbReference type="AlphaFoldDB" id="A0A451A2Z7"/>
<accession>A0A451A2Z7</accession>
<evidence type="ECO:0000256" key="1">
    <source>
        <dbReference type="ARBA" id="ARBA00022670"/>
    </source>
</evidence>
<dbReference type="Pfam" id="PF01435">
    <property type="entry name" value="Peptidase_M48"/>
    <property type="match status" value="1"/>
</dbReference>
<dbReference type="EMBL" id="CAADGD010000012">
    <property type="protein sequence ID" value="VFK69255.1"/>
    <property type="molecule type" value="Genomic_DNA"/>
</dbReference>
<reference evidence="8" key="1">
    <citation type="submission" date="2019-02" db="EMBL/GenBank/DDBJ databases">
        <authorList>
            <person name="Gruber-Vodicka R. H."/>
            <person name="Seah K. B. B."/>
        </authorList>
    </citation>
    <scope>NUCLEOTIDE SEQUENCE</scope>
    <source>
        <strain evidence="9">BECK_BY19</strain>
        <strain evidence="8">BECK_BY8</strain>
    </source>
</reference>
<sequence length="338" mass="38286">MELLKGNKYSENAKLIKFSQKHFAKANEIVLSHTIEIRDAIPFATFNDYLDKRKEILEFTINLDLALIVIDSEDAFATAFPSGIIAISESLINSLYVENDKINNVLLGILIHELTHVRDGHAIEQWATSDGRNKWVSDKTLGAVATLTAIIPFFTVNYDIKYGVAFKSFSELPELSEYAADLATVSLLEKNGFEKESYIKFLNQVNNIINKSGLEASEPFSWLNGRVECLRDFSSFKFDKLLGVVIGSREDGDNIIRTINVENLKKLYNELDNPVVLRENYRGTKPLSDAQIRELILREIEKNMFTVCAIRNSFPNAQLKDGVLHTTGFDLSMFQVHH</sequence>
<keyword evidence="5 6" id="KW-0482">Metalloprotease</keyword>
<evidence type="ECO:0000256" key="2">
    <source>
        <dbReference type="ARBA" id="ARBA00022723"/>
    </source>
</evidence>
<evidence type="ECO:0000259" key="7">
    <source>
        <dbReference type="Pfam" id="PF01435"/>
    </source>
</evidence>
<comment type="cofactor">
    <cofactor evidence="6">
        <name>Zn(2+)</name>
        <dbReference type="ChEBI" id="CHEBI:29105"/>
    </cofactor>
    <text evidence="6">Binds 1 zinc ion per subunit.</text>
</comment>
<evidence type="ECO:0000256" key="3">
    <source>
        <dbReference type="ARBA" id="ARBA00022801"/>
    </source>
</evidence>
<proteinExistence type="inferred from homology"/>
<gene>
    <name evidence="8" type="ORF">BECKUNK1418G_GA0071005_101138</name>
    <name evidence="9" type="ORF">BECKUNK1418H_GA0071006_101237</name>
</gene>
<keyword evidence="4 6" id="KW-0862">Zinc</keyword>
<dbReference type="InterPro" id="IPR001915">
    <property type="entry name" value="Peptidase_M48"/>
</dbReference>
<keyword evidence="2" id="KW-0479">Metal-binding</keyword>
<feature type="domain" description="Peptidase M48" evidence="7">
    <location>
        <begin position="71"/>
        <end position="217"/>
    </location>
</feature>
<organism evidence="8">
    <name type="scientific">Candidatus Kentrum sp. UNK</name>
    <dbReference type="NCBI Taxonomy" id="2126344"/>
    <lineage>
        <taxon>Bacteria</taxon>
        <taxon>Pseudomonadati</taxon>
        <taxon>Pseudomonadota</taxon>
        <taxon>Gammaproteobacteria</taxon>
        <taxon>Candidatus Kentrum</taxon>
    </lineage>
</organism>
<keyword evidence="1 6" id="KW-0645">Protease</keyword>
<dbReference type="GO" id="GO:0006508">
    <property type="term" value="P:proteolysis"/>
    <property type="evidence" value="ECO:0007669"/>
    <property type="project" value="UniProtKB-KW"/>
</dbReference>
<evidence type="ECO:0000256" key="6">
    <source>
        <dbReference type="RuleBase" id="RU003983"/>
    </source>
</evidence>
<evidence type="ECO:0000313" key="8">
    <source>
        <dbReference type="EMBL" id="VFK60410.1"/>
    </source>
</evidence>
<dbReference type="EMBL" id="CAADFZ010000011">
    <property type="protein sequence ID" value="VFK60410.1"/>
    <property type="molecule type" value="Genomic_DNA"/>
</dbReference>